<dbReference type="SUPFAM" id="SSF51230">
    <property type="entry name" value="Single hybrid motif"/>
    <property type="match status" value="1"/>
</dbReference>
<evidence type="ECO:0000313" key="4">
    <source>
        <dbReference type="Proteomes" id="UP000430146"/>
    </source>
</evidence>
<dbReference type="Pfam" id="PF00364">
    <property type="entry name" value="Biotin_lipoyl"/>
    <property type="match status" value="1"/>
</dbReference>
<dbReference type="Gene3D" id="2.40.50.100">
    <property type="match status" value="1"/>
</dbReference>
<dbReference type="InterPro" id="IPR000089">
    <property type="entry name" value="Biotin_lipoyl"/>
</dbReference>
<dbReference type="EMBL" id="CACSIP010000010">
    <property type="protein sequence ID" value="CAA0105171.1"/>
    <property type="molecule type" value="Genomic_DNA"/>
</dbReference>
<dbReference type="PROSITE" id="PS50968">
    <property type="entry name" value="BIOTINYL_LIPOYL"/>
    <property type="match status" value="1"/>
</dbReference>
<dbReference type="RefSeq" id="WP_159229806.1">
    <property type="nucleotide sequence ID" value="NZ_CACSIP010000010.1"/>
</dbReference>
<dbReference type="Proteomes" id="UP000430146">
    <property type="component" value="Unassembled WGS sequence"/>
</dbReference>
<accession>A0A5S9PML3</accession>
<gene>
    <name evidence="3" type="ORF">AELLOGFF_03534</name>
</gene>
<evidence type="ECO:0000256" key="1">
    <source>
        <dbReference type="ARBA" id="ARBA00022823"/>
    </source>
</evidence>
<dbReference type="OrthoDB" id="3629907at2"/>
<evidence type="ECO:0000259" key="2">
    <source>
        <dbReference type="PROSITE" id="PS50968"/>
    </source>
</evidence>
<dbReference type="PROSITE" id="PS00189">
    <property type="entry name" value="LIPOYL"/>
    <property type="match status" value="1"/>
</dbReference>
<dbReference type="InterPro" id="IPR011053">
    <property type="entry name" value="Single_hybrid_motif"/>
</dbReference>
<dbReference type="InterPro" id="IPR003016">
    <property type="entry name" value="2-oxoA_DH_lipoyl-BS"/>
</dbReference>
<keyword evidence="4" id="KW-1185">Reference proteome</keyword>
<organism evidence="3 4">
    <name type="scientific">Mycolicibacterium vanbaalenii</name>
    <name type="common">Mycobacterium vanbaalenii</name>
    <dbReference type="NCBI Taxonomy" id="110539"/>
    <lineage>
        <taxon>Bacteria</taxon>
        <taxon>Bacillati</taxon>
        <taxon>Actinomycetota</taxon>
        <taxon>Actinomycetes</taxon>
        <taxon>Mycobacteriales</taxon>
        <taxon>Mycobacteriaceae</taxon>
        <taxon>Mycolicibacterium</taxon>
    </lineage>
</organism>
<dbReference type="AlphaFoldDB" id="A0A5S9PML3"/>
<dbReference type="CDD" id="cd06849">
    <property type="entry name" value="lipoyl_domain"/>
    <property type="match status" value="1"/>
</dbReference>
<evidence type="ECO:0000313" key="3">
    <source>
        <dbReference type="EMBL" id="CAA0105171.1"/>
    </source>
</evidence>
<sequence length="77" mass="8048">MAEILFPAMSENDPDAEGVVSTWFVAEGDVVEEGDLIAEVAVDKADMEIVASQAGTISLLVAEDEGVKQNAPIATIN</sequence>
<proteinExistence type="predicted"/>
<reference evidence="3 4" key="1">
    <citation type="submission" date="2019-11" db="EMBL/GenBank/DDBJ databases">
        <authorList>
            <person name="Holert J."/>
        </authorList>
    </citation>
    <scope>NUCLEOTIDE SEQUENCE [LARGE SCALE GENOMIC DNA]</scope>
    <source>
        <strain evidence="3">BC8_1</strain>
    </source>
</reference>
<protein>
    <recommendedName>
        <fullName evidence="2">Lipoyl-binding domain-containing protein</fullName>
    </recommendedName>
</protein>
<keyword evidence="1" id="KW-0450">Lipoyl</keyword>
<name>A0A5S9PML3_MYCVN</name>
<feature type="domain" description="Lipoyl-binding" evidence="2">
    <location>
        <begin position="1"/>
        <end position="77"/>
    </location>
</feature>